<feature type="transmembrane region" description="Helical" evidence="1">
    <location>
        <begin position="202"/>
        <end position="227"/>
    </location>
</feature>
<organism evidence="2 3">
    <name type="scientific">Kutzneria kofuensis</name>
    <dbReference type="NCBI Taxonomy" id="103725"/>
    <lineage>
        <taxon>Bacteria</taxon>
        <taxon>Bacillati</taxon>
        <taxon>Actinomycetota</taxon>
        <taxon>Actinomycetes</taxon>
        <taxon>Pseudonocardiales</taxon>
        <taxon>Pseudonocardiaceae</taxon>
        <taxon>Kutzneria</taxon>
    </lineage>
</organism>
<dbReference type="GO" id="GO:0160237">
    <property type="term" value="F:D-Ala-D-Ala dipeptidase activity"/>
    <property type="evidence" value="ECO:0007669"/>
    <property type="project" value="UniProtKB-EC"/>
</dbReference>
<keyword evidence="1" id="KW-0472">Membrane</keyword>
<feature type="transmembrane region" description="Helical" evidence="1">
    <location>
        <begin position="160"/>
        <end position="182"/>
    </location>
</feature>
<gene>
    <name evidence="2" type="ORF">BJ998_006801</name>
</gene>
<reference evidence="2 3" key="1">
    <citation type="submission" date="2020-08" db="EMBL/GenBank/DDBJ databases">
        <title>Sequencing the genomes of 1000 actinobacteria strains.</title>
        <authorList>
            <person name="Klenk H.-P."/>
        </authorList>
    </citation>
    <scope>NUCLEOTIDE SEQUENCE [LARGE SCALE GENOMIC DNA]</scope>
    <source>
        <strain evidence="2 3">DSM 43851</strain>
    </source>
</reference>
<feature type="transmembrane region" description="Helical" evidence="1">
    <location>
        <begin position="289"/>
        <end position="309"/>
    </location>
</feature>
<keyword evidence="1" id="KW-1133">Transmembrane helix</keyword>
<keyword evidence="2" id="KW-0645">Protease</keyword>
<keyword evidence="2" id="KW-0378">Hydrolase</keyword>
<feature type="transmembrane region" description="Helical" evidence="1">
    <location>
        <begin position="42"/>
        <end position="62"/>
    </location>
</feature>
<evidence type="ECO:0000313" key="3">
    <source>
        <dbReference type="Proteomes" id="UP000585638"/>
    </source>
</evidence>
<keyword evidence="3" id="KW-1185">Reference proteome</keyword>
<name>A0A7W9KN32_9PSEU</name>
<dbReference type="RefSeq" id="WP_184867374.1">
    <property type="nucleotide sequence ID" value="NZ_BAAAWY010000098.1"/>
</dbReference>
<dbReference type="EMBL" id="JACHIR010000001">
    <property type="protein sequence ID" value="MBB5895605.1"/>
    <property type="molecule type" value="Genomic_DNA"/>
</dbReference>
<feature type="transmembrane region" description="Helical" evidence="1">
    <location>
        <begin position="7"/>
        <end position="30"/>
    </location>
</feature>
<evidence type="ECO:0000256" key="1">
    <source>
        <dbReference type="SAM" id="Phobius"/>
    </source>
</evidence>
<dbReference type="EC" id="3.4.13.22" evidence="2"/>
<keyword evidence="2" id="KW-0224">Dipeptidase</keyword>
<sequence length="347" mass="35861">MWGRWPAWVPWVTAVWGVCYAGVQVGWVLAGAQLPLGPHFAFPAWVQVFLALAAVVAAVAAVRGHVPLLFVTTIVFGIGTFGSPMELVALASGSGDGVGGIALVHMALDVLGVGPLLATLVSRLRVSRGRCPRCGRDHPGGYGGPLVHPAASTAGRGVRWTVYSAMLGVVPWAATKIVWTLGGTALGVTGEQWRAANAGDSALMNALSSAGIDFTVLAAVACGLLMLSLVQRWGTRLPRLLPLPPAWLTGVSLGAYGIVLTVLSAAWLLGLVAPPAPVWPLPTATDTAWMTGFGGLAFGGLGIGLLVAAGSYAGRTRPRCAWTSLPRSHSWKTPMWCSLGTSTPPLA</sequence>
<feature type="transmembrane region" description="Helical" evidence="1">
    <location>
        <begin position="247"/>
        <end position="269"/>
    </location>
</feature>
<accession>A0A7W9KN32</accession>
<protein>
    <submittedName>
        <fullName evidence="2">D-alanyl-D-alanine dipeptidase</fullName>
        <ecNumber evidence="2">3.4.13.22</ecNumber>
    </submittedName>
</protein>
<evidence type="ECO:0000313" key="2">
    <source>
        <dbReference type="EMBL" id="MBB5895605.1"/>
    </source>
</evidence>
<feature type="transmembrane region" description="Helical" evidence="1">
    <location>
        <begin position="97"/>
        <end position="120"/>
    </location>
</feature>
<comment type="caution">
    <text evidence="2">The sequence shown here is derived from an EMBL/GenBank/DDBJ whole genome shotgun (WGS) entry which is preliminary data.</text>
</comment>
<dbReference type="Proteomes" id="UP000585638">
    <property type="component" value="Unassembled WGS sequence"/>
</dbReference>
<dbReference type="AlphaFoldDB" id="A0A7W9KN32"/>
<keyword evidence="1" id="KW-0812">Transmembrane</keyword>
<proteinExistence type="predicted"/>
<feature type="transmembrane region" description="Helical" evidence="1">
    <location>
        <begin position="69"/>
        <end position="91"/>
    </location>
</feature>